<dbReference type="EnsemblMetazoa" id="ACOM042205-RA">
    <property type="protein sequence ID" value="ACOM042205-PA.1"/>
    <property type="gene ID" value="ACOM042205"/>
</dbReference>
<sequence>MVGHAGRWAGGPRRRYQRRNVLILEQVLGSRWGRVAGVAGGRCSAAPGRRLAAVRWRHVQPHILGPGLGAAGPERQIVGCKIIPHPPTHDWAVYLPAGNEAIVRRGRFACRE</sequence>
<reference evidence="1" key="1">
    <citation type="submission" date="2022-08" db="UniProtKB">
        <authorList>
            <consortium name="EnsemblMetazoa"/>
        </authorList>
    </citation>
    <scope>IDENTIFICATION</scope>
</reference>
<name>A0A8W7Q3I6_ANOCL</name>
<dbReference type="Proteomes" id="UP000075882">
    <property type="component" value="Unassembled WGS sequence"/>
</dbReference>
<protein>
    <submittedName>
        <fullName evidence="1">Uncharacterized protein</fullName>
    </submittedName>
</protein>
<organism evidence="1">
    <name type="scientific">Anopheles coluzzii</name>
    <name type="common">African malaria mosquito</name>
    <dbReference type="NCBI Taxonomy" id="1518534"/>
    <lineage>
        <taxon>Eukaryota</taxon>
        <taxon>Metazoa</taxon>
        <taxon>Ecdysozoa</taxon>
        <taxon>Arthropoda</taxon>
        <taxon>Hexapoda</taxon>
        <taxon>Insecta</taxon>
        <taxon>Pterygota</taxon>
        <taxon>Neoptera</taxon>
        <taxon>Endopterygota</taxon>
        <taxon>Diptera</taxon>
        <taxon>Nematocera</taxon>
        <taxon>Culicoidea</taxon>
        <taxon>Culicidae</taxon>
        <taxon>Anophelinae</taxon>
        <taxon>Anopheles</taxon>
    </lineage>
</organism>
<proteinExistence type="predicted"/>
<accession>A0A8W7Q3I6</accession>
<dbReference type="AlphaFoldDB" id="A0A8W7Q3I6"/>
<evidence type="ECO:0000313" key="1">
    <source>
        <dbReference type="EnsemblMetazoa" id="ACOM042205-PA.1"/>
    </source>
</evidence>